<dbReference type="Proteomes" id="UP001152795">
    <property type="component" value="Unassembled WGS sequence"/>
</dbReference>
<reference evidence="1" key="1">
    <citation type="submission" date="2020-04" db="EMBL/GenBank/DDBJ databases">
        <authorList>
            <person name="Alioto T."/>
            <person name="Alioto T."/>
            <person name="Gomez Garrido J."/>
        </authorList>
    </citation>
    <scope>NUCLEOTIDE SEQUENCE</scope>
    <source>
        <strain evidence="1">A484AB</strain>
    </source>
</reference>
<keyword evidence="2" id="KW-1185">Reference proteome</keyword>
<comment type="caution">
    <text evidence="1">The sequence shown here is derived from an EMBL/GenBank/DDBJ whole genome shotgun (WGS) entry which is preliminary data.</text>
</comment>
<dbReference type="EMBL" id="CACRXK020014615">
    <property type="protein sequence ID" value="CAB4027127.1"/>
    <property type="molecule type" value="Genomic_DNA"/>
</dbReference>
<gene>
    <name evidence="1" type="ORF">PACLA_8A003306</name>
</gene>
<sequence>MQDYGSSNLLDVGVINADVETSQFIPSCSSFERSTLSLFFGYSVGSHGITIHGKGNNGDYNGYYWKHGDIIELLLDCDATMLFLNTPTGKQFQVELFKWTKFSRLFVSLNYPKSGLGISELRKE</sequence>
<name>A0A6S7J913_PARCT</name>
<evidence type="ECO:0000313" key="1">
    <source>
        <dbReference type="EMBL" id="CAB4027127.1"/>
    </source>
</evidence>
<accession>A0A6S7J913</accession>
<dbReference type="AlphaFoldDB" id="A0A6S7J913"/>
<proteinExistence type="predicted"/>
<evidence type="ECO:0000313" key="2">
    <source>
        <dbReference type="Proteomes" id="UP001152795"/>
    </source>
</evidence>
<protein>
    <submittedName>
        <fullName evidence="1">Uncharacterized protein</fullName>
    </submittedName>
</protein>
<organism evidence="1 2">
    <name type="scientific">Paramuricea clavata</name>
    <name type="common">Red gorgonian</name>
    <name type="synonym">Violescent sea-whip</name>
    <dbReference type="NCBI Taxonomy" id="317549"/>
    <lineage>
        <taxon>Eukaryota</taxon>
        <taxon>Metazoa</taxon>
        <taxon>Cnidaria</taxon>
        <taxon>Anthozoa</taxon>
        <taxon>Octocorallia</taxon>
        <taxon>Malacalcyonacea</taxon>
        <taxon>Plexauridae</taxon>
        <taxon>Paramuricea</taxon>
    </lineage>
</organism>